<dbReference type="SUPFAM" id="SSF51306">
    <property type="entry name" value="LexA/Signal peptidase"/>
    <property type="match status" value="1"/>
</dbReference>
<dbReference type="PANTHER" id="PTHR43390:SF1">
    <property type="entry name" value="CHLOROPLAST PROCESSING PEPTIDASE"/>
    <property type="match status" value="1"/>
</dbReference>
<dbReference type="Pfam" id="PF10502">
    <property type="entry name" value="Peptidase_S26"/>
    <property type="match status" value="2"/>
</dbReference>
<gene>
    <name evidence="4" type="ORF">ACFFHU_23820</name>
</gene>
<accession>A0ABV6P381</accession>
<comment type="similarity">
    <text evidence="2">Belongs to the peptidase S26 family.</text>
</comment>
<dbReference type="RefSeq" id="WP_377342418.1">
    <property type="nucleotide sequence ID" value="NZ_JBHLUE010000019.1"/>
</dbReference>
<dbReference type="EMBL" id="JBHLUE010000019">
    <property type="protein sequence ID" value="MFC0567154.1"/>
    <property type="molecule type" value="Genomic_DNA"/>
</dbReference>
<comment type="caution">
    <text evidence="4">The sequence shown here is derived from an EMBL/GenBank/DDBJ whole genome shotgun (WGS) entry which is preliminary data.</text>
</comment>
<dbReference type="PRINTS" id="PR00727">
    <property type="entry name" value="LEADERPTASE"/>
</dbReference>
<feature type="domain" description="Peptidase S26" evidence="3">
    <location>
        <begin position="115"/>
        <end position="150"/>
    </location>
</feature>
<evidence type="ECO:0000313" key="5">
    <source>
        <dbReference type="Proteomes" id="UP001589894"/>
    </source>
</evidence>
<dbReference type="CDD" id="cd06530">
    <property type="entry name" value="S26_SPase_I"/>
    <property type="match status" value="1"/>
</dbReference>
<organism evidence="4 5">
    <name type="scientific">Plantactinospora siamensis</name>
    <dbReference type="NCBI Taxonomy" id="555372"/>
    <lineage>
        <taxon>Bacteria</taxon>
        <taxon>Bacillati</taxon>
        <taxon>Actinomycetota</taxon>
        <taxon>Actinomycetes</taxon>
        <taxon>Micromonosporales</taxon>
        <taxon>Micromonosporaceae</taxon>
        <taxon>Plantactinospora</taxon>
    </lineage>
</organism>
<dbReference type="InterPro" id="IPR036286">
    <property type="entry name" value="LexA/Signal_pep-like_sf"/>
</dbReference>
<comment type="subcellular location">
    <subcellularLocation>
        <location evidence="1">Cell membrane</location>
        <topology evidence="1">Single-pass type II membrane protein</topology>
    </subcellularLocation>
</comment>
<feature type="domain" description="Peptidase S26" evidence="3">
    <location>
        <begin position="15"/>
        <end position="101"/>
    </location>
</feature>
<reference evidence="4 5" key="1">
    <citation type="submission" date="2024-09" db="EMBL/GenBank/DDBJ databases">
        <authorList>
            <person name="Sun Q."/>
            <person name="Mori K."/>
        </authorList>
    </citation>
    <scope>NUCLEOTIDE SEQUENCE [LARGE SCALE GENOMIC DNA]</scope>
    <source>
        <strain evidence="4 5">TBRC 2205</strain>
    </source>
</reference>
<keyword evidence="5" id="KW-1185">Reference proteome</keyword>
<dbReference type="PANTHER" id="PTHR43390">
    <property type="entry name" value="SIGNAL PEPTIDASE I"/>
    <property type="match status" value="1"/>
</dbReference>
<evidence type="ECO:0000313" key="4">
    <source>
        <dbReference type="EMBL" id="MFC0567154.1"/>
    </source>
</evidence>
<dbReference type="InterPro" id="IPR000223">
    <property type="entry name" value="Pept_S26A_signal_pept_1"/>
</dbReference>
<evidence type="ECO:0000256" key="1">
    <source>
        <dbReference type="ARBA" id="ARBA00004401"/>
    </source>
</evidence>
<proteinExistence type="inferred from homology"/>
<evidence type="ECO:0000256" key="2">
    <source>
        <dbReference type="ARBA" id="ARBA00009370"/>
    </source>
</evidence>
<protein>
    <submittedName>
        <fullName evidence="4">S26 family signal peptidase</fullName>
    </submittedName>
</protein>
<dbReference type="Gene3D" id="2.10.109.10">
    <property type="entry name" value="Umud Fragment, subunit A"/>
    <property type="match status" value="1"/>
</dbReference>
<dbReference type="InterPro" id="IPR019533">
    <property type="entry name" value="Peptidase_S26"/>
</dbReference>
<evidence type="ECO:0000259" key="3">
    <source>
        <dbReference type="Pfam" id="PF10502"/>
    </source>
</evidence>
<dbReference type="Proteomes" id="UP001589894">
    <property type="component" value="Unassembled WGS sequence"/>
</dbReference>
<sequence>MSVAGWSMVAGGLALAGAAALARRRLVAITVEGRSMEPTLHEGDRVLVLRRPLRRVRRGQIVVLEQPMPGARWARLPRPTHRIGGRDWLVKRAVAVPGDPVPPAVAPVAGDLPDGRVPADSVVVLGDGVSSQDSRMWGLVPGERVLGVSIARLPRRVV</sequence>
<name>A0ABV6P381_9ACTN</name>